<dbReference type="Proteomes" id="UP000270296">
    <property type="component" value="Unassembled WGS sequence"/>
</dbReference>
<evidence type="ECO:0000313" key="1">
    <source>
        <dbReference type="EMBL" id="VDO93804.1"/>
    </source>
</evidence>
<sequence length="108" mass="12614">MLCYCMPRCCCLRARSALARVNSCCYYRRLLHLHLNLNLNLHLQPHLHLRIAEHQVTDYRSPIADRSSVVPARTRLIPSTVSSHFWLHCLLPFATFTNIRLFIRSPTT</sequence>
<evidence type="ECO:0000313" key="2">
    <source>
        <dbReference type="Proteomes" id="UP000270296"/>
    </source>
</evidence>
<dbReference type="EMBL" id="UZAM01006770">
    <property type="protein sequence ID" value="VDO93804.1"/>
    <property type="molecule type" value="Genomic_DNA"/>
</dbReference>
<evidence type="ECO:0000313" key="3">
    <source>
        <dbReference type="WBParaSite" id="SBAD_0000132901-mRNA-1"/>
    </source>
</evidence>
<organism evidence="3">
    <name type="scientific">Soboliphyme baturini</name>
    <dbReference type="NCBI Taxonomy" id="241478"/>
    <lineage>
        <taxon>Eukaryota</taxon>
        <taxon>Metazoa</taxon>
        <taxon>Ecdysozoa</taxon>
        <taxon>Nematoda</taxon>
        <taxon>Enoplea</taxon>
        <taxon>Dorylaimia</taxon>
        <taxon>Dioctophymatida</taxon>
        <taxon>Dioctophymatoidea</taxon>
        <taxon>Soboliphymatidae</taxon>
        <taxon>Soboliphyme</taxon>
    </lineage>
</organism>
<reference evidence="1 2" key="2">
    <citation type="submission" date="2018-11" db="EMBL/GenBank/DDBJ databases">
        <authorList>
            <consortium name="Pathogen Informatics"/>
        </authorList>
    </citation>
    <scope>NUCLEOTIDE SEQUENCE [LARGE SCALE GENOMIC DNA]</scope>
</reference>
<dbReference type="WBParaSite" id="SBAD_0000132901-mRNA-1">
    <property type="protein sequence ID" value="SBAD_0000132901-mRNA-1"/>
    <property type="gene ID" value="SBAD_0000132901"/>
</dbReference>
<dbReference type="AlphaFoldDB" id="A0A183ICD0"/>
<name>A0A183ICD0_9BILA</name>
<gene>
    <name evidence="1" type="ORF">SBAD_LOCUS1274</name>
</gene>
<reference evidence="3" key="1">
    <citation type="submission" date="2016-06" db="UniProtKB">
        <authorList>
            <consortium name="WormBaseParasite"/>
        </authorList>
    </citation>
    <scope>IDENTIFICATION</scope>
</reference>
<proteinExistence type="predicted"/>
<accession>A0A183ICD0</accession>
<keyword evidence="2" id="KW-1185">Reference proteome</keyword>
<protein>
    <submittedName>
        <fullName evidence="3">Secreted protein</fullName>
    </submittedName>
</protein>